<dbReference type="Pfam" id="PF07230">
    <property type="entry name" value="Portal_T4"/>
    <property type="match status" value="1"/>
</dbReference>
<name>A0A0F9B8T7_9ZZZZ</name>
<sequence length="395" mass="44833">VGALFLVVKQLLKIDRGMRTRAREIALGGEHFDEIVYDTSGFLSRWKPLPTPSMIRNTTEFGVLPQEEAFSQVNDANQDVLNFADWQVVHYRLLRRPDDDYGTGLLYPIRRLSKRLRLAEDALLITRLTRAHKKLVFEIPVDNMAPAERRKYINDVKREYRKRRVVNPRTQRLDLENNPLAAEDDIFLGSTKDNKVEVKEIAADPSVGTINDIEFWQNKLFSALMVPKAYLGLERDINAKATLTEQDVQFSRTVHRVQMALQEGLQDLFDRALILAGFNPDEVEYTLAFPAISLIDELRNWEIESLKIQIAAEYKDLIRPSDRWILINLLGFSTTEADSIIADQDPLPETIPSGEGGGGGGRETATGVCTHGGPTSKLGRFTWVPEIYGVRVREN</sequence>
<dbReference type="AlphaFoldDB" id="A0A0F9B8T7"/>
<organism evidence="2">
    <name type="scientific">marine sediment metagenome</name>
    <dbReference type="NCBI Taxonomy" id="412755"/>
    <lineage>
        <taxon>unclassified sequences</taxon>
        <taxon>metagenomes</taxon>
        <taxon>ecological metagenomes</taxon>
    </lineage>
</organism>
<comment type="caution">
    <text evidence="2">The sequence shown here is derived from an EMBL/GenBank/DDBJ whole genome shotgun (WGS) entry which is preliminary data.</text>
</comment>
<evidence type="ECO:0000313" key="2">
    <source>
        <dbReference type="EMBL" id="KKK80856.1"/>
    </source>
</evidence>
<proteinExistence type="predicted"/>
<dbReference type="EMBL" id="LAZR01053388">
    <property type="protein sequence ID" value="KKK80856.1"/>
    <property type="molecule type" value="Genomic_DNA"/>
</dbReference>
<evidence type="ECO:0008006" key="3">
    <source>
        <dbReference type="Google" id="ProtNLM"/>
    </source>
</evidence>
<feature type="region of interest" description="Disordered" evidence="1">
    <location>
        <begin position="344"/>
        <end position="368"/>
    </location>
</feature>
<dbReference type="InterPro" id="IPR010823">
    <property type="entry name" value="Portal_Gp20"/>
</dbReference>
<evidence type="ECO:0000256" key="1">
    <source>
        <dbReference type="SAM" id="MobiDB-lite"/>
    </source>
</evidence>
<gene>
    <name evidence="2" type="ORF">LCGC14_2819310</name>
</gene>
<accession>A0A0F9B8T7</accession>
<protein>
    <recommendedName>
        <fullName evidence="3">Phage portal protein</fullName>
    </recommendedName>
</protein>
<reference evidence="2" key="1">
    <citation type="journal article" date="2015" name="Nature">
        <title>Complex archaea that bridge the gap between prokaryotes and eukaryotes.</title>
        <authorList>
            <person name="Spang A."/>
            <person name="Saw J.H."/>
            <person name="Jorgensen S.L."/>
            <person name="Zaremba-Niedzwiedzka K."/>
            <person name="Martijn J."/>
            <person name="Lind A.E."/>
            <person name="van Eijk R."/>
            <person name="Schleper C."/>
            <person name="Guy L."/>
            <person name="Ettema T.J."/>
        </authorList>
    </citation>
    <scope>NUCLEOTIDE SEQUENCE</scope>
</reference>
<feature type="non-terminal residue" evidence="2">
    <location>
        <position position="1"/>
    </location>
</feature>